<reference evidence="1" key="1">
    <citation type="submission" date="2014-09" db="EMBL/GenBank/DDBJ databases">
        <authorList>
            <person name="Magalhaes I.L.F."/>
            <person name="Oliveira U."/>
            <person name="Santos F.R."/>
            <person name="Vidigal T.H.D.A."/>
            <person name="Brescovit A.D."/>
            <person name="Santos A.J."/>
        </authorList>
    </citation>
    <scope>NUCLEOTIDE SEQUENCE</scope>
    <source>
        <tissue evidence="1">Shoot tissue taken approximately 20 cm above the soil surface</tissue>
    </source>
</reference>
<protein>
    <submittedName>
        <fullName evidence="1">Uncharacterized protein</fullName>
    </submittedName>
</protein>
<reference evidence="1" key="2">
    <citation type="journal article" date="2015" name="Data Brief">
        <title>Shoot transcriptome of the giant reed, Arundo donax.</title>
        <authorList>
            <person name="Barrero R.A."/>
            <person name="Guerrero F.D."/>
            <person name="Moolhuijzen P."/>
            <person name="Goolsby J.A."/>
            <person name="Tidwell J."/>
            <person name="Bellgard S.E."/>
            <person name="Bellgard M.I."/>
        </authorList>
    </citation>
    <scope>NUCLEOTIDE SEQUENCE</scope>
    <source>
        <tissue evidence="1">Shoot tissue taken approximately 20 cm above the soil surface</tissue>
    </source>
</reference>
<name>A0A0A9A1X9_ARUDO</name>
<sequence length="12" mass="1449">MRSINPTHFSQM</sequence>
<organism evidence="1">
    <name type="scientific">Arundo donax</name>
    <name type="common">Giant reed</name>
    <name type="synonym">Donax arundinaceus</name>
    <dbReference type="NCBI Taxonomy" id="35708"/>
    <lineage>
        <taxon>Eukaryota</taxon>
        <taxon>Viridiplantae</taxon>
        <taxon>Streptophyta</taxon>
        <taxon>Embryophyta</taxon>
        <taxon>Tracheophyta</taxon>
        <taxon>Spermatophyta</taxon>
        <taxon>Magnoliopsida</taxon>
        <taxon>Liliopsida</taxon>
        <taxon>Poales</taxon>
        <taxon>Poaceae</taxon>
        <taxon>PACMAD clade</taxon>
        <taxon>Arundinoideae</taxon>
        <taxon>Arundineae</taxon>
        <taxon>Arundo</taxon>
    </lineage>
</organism>
<evidence type="ECO:0000313" key="1">
    <source>
        <dbReference type="EMBL" id="JAD45086.1"/>
    </source>
</evidence>
<dbReference type="EMBL" id="GBRH01252809">
    <property type="protein sequence ID" value="JAD45086.1"/>
    <property type="molecule type" value="Transcribed_RNA"/>
</dbReference>
<proteinExistence type="predicted"/>
<accession>A0A0A9A1X9</accession>